<sequence length="56" mass="5792">VVGRMGSMRARVSVPEGAIVIAVDDVVTTGATIREMERVLGRVDGVAALCRPGLIA</sequence>
<dbReference type="AlphaFoldDB" id="A0A929WV93"/>
<dbReference type="SUPFAM" id="SSF53271">
    <property type="entry name" value="PRTase-like"/>
    <property type="match status" value="1"/>
</dbReference>
<organism evidence="1 2">
    <name type="scientific">Actinomyces bouchesdurhonensis</name>
    <dbReference type="NCBI Taxonomy" id="1852361"/>
    <lineage>
        <taxon>Bacteria</taxon>
        <taxon>Bacillati</taxon>
        <taxon>Actinomycetota</taxon>
        <taxon>Actinomycetes</taxon>
        <taxon>Actinomycetales</taxon>
        <taxon>Actinomycetaceae</taxon>
        <taxon>Actinomyces</taxon>
    </lineage>
</organism>
<dbReference type="Gene3D" id="3.40.50.2020">
    <property type="match status" value="1"/>
</dbReference>
<name>A0A929WV93_9ACTO</name>
<gene>
    <name evidence="1" type="ORF">HXK09_10980</name>
</gene>
<dbReference type="InterPro" id="IPR029057">
    <property type="entry name" value="PRTase-like"/>
</dbReference>
<feature type="non-terminal residue" evidence="1">
    <location>
        <position position="1"/>
    </location>
</feature>
<protein>
    <submittedName>
        <fullName evidence="1">Competence protein ComF</fullName>
    </submittedName>
</protein>
<evidence type="ECO:0000313" key="2">
    <source>
        <dbReference type="Proteomes" id="UP000759246"/>
    </source>
</evidence>
<proteinExistence type="predicted"/>
<evidence type="ECO:0000313" key="1">
    <source>
        <dbReference type="EMBL" id="MBF0967630.1"/>
    </source>
</evidence>
<dbReference type="Proteomes" id="UP000759246">
    <property type="component" value="Unassembled WGS sequence"/>
</dbReference>
<accession>A0A929WV93</accession>
<dbReference type="EMBL" id="JABZGF010000604">
    <property type="protein sequence ID" value="MBF0967630.1"/>
    <property type="molecule type" value="Genomic_DNA"/>
</dbReference>
<comment type="caution">
    <text evidence="1">The sequence shown here is derived from an EMBL/GenBank/DDBJ whole genome shotgun (WGS) entry which is preliminary data.</text>
</comment>
<reference evidence="1" key="1">
    <citation type="submission" date="2020-04" db="EMBL/GenBank/DDBJ databases">
        <title>Deep metagenomics examines the oral microbiome during advanced dental caries in children, revealing novel taxa and co-occurrences with host molecules.</title>
        <authorList>
            <person name="Baker J.L."/>
            <person name="Morton J.T."/>
            <person name="Dinis M."/>
            <person name="Alvarez R."/>
            <person name="Tran N.C."/>
            <person name="Knight R."/>
            <person name="Edlund A."/>
        </authorList>
    </citation>
    <scope>NUCLEOTIDE SEQUENCE</scope>
    <source>
        <strain evidence="1">JCVI_30_bin.13</strain>
    </source>
</reference>